<evidence type="ECO:0000313" key="11">
    <source>
        <dbReference type="EMBL" id="GGZ47952.1"/>
    </source>
</evidence>
<dbReference type="InterPro" id="IPR001282">
    <property type="entry name" value="G6P_DH"/>
</dbReference>
<feature type="domain" description="Glucose-6-phosphate dehydrogenase NAD-binding" evidence="9">
    <location>
        <begin position="35"/>
        <end position="212"/>
    </location>
</feature>
<dbReference type="OrthoDB" id="9802739at2"/>
<proteinExistence type="inferred from homology"/>
<dbReference type="Proteomes" id="UP000326831">
    <property type="component" value="Chromosome"/>
</dbReference>
<evidence type="ECO:0000259" key="9">
    <source>
        <dbReference type="Pfam" id="PF00479"/>
    </source>
</evidence>
<dbReference type="Pfam" id="PF00479">
    <property type="entry name" value="G6PD_N"/>
    <property type="match status" value="1"/>
</dbReference>
<dbReference type="EC" id="1.1.1.49" evidence="7"/>
<name>A0A5P2UJ33_9ACTN</name>
<dbReference type="KEGG" id="ssub:CP968_03610"/>
<comment type="pathway">
    <text evidence="1 7">Carbohydrate degradation; pentose phosphate pathway; D-ribulose 5-phosphate from D-glucose 6-phosphate (oxidative stage): step 1/3.</text>
</comment>
<dbReference type="NCBIfam" id="TIGR00871">
    <property type="entry name" value="zwf"/>
    <property type="match status" value="1"/>
</dbReference>
<feature type="binding site" evidence="7">
    <location>
        <position position="203"/>
    </location>
    <ligand>
        <name>substrate</name>
    </ligand>
</feature>
<dbReference type="GO" id="GO:0050661">
    <property type="term" value="F:NADP binding"/>
    <property type="evidence" value="ECO:0007669"/>
    <property type="project" value="UniProtKB-UniRule"/>
</dbReference>
<comment type="catalytic activity">
    <reaction evidence="7">
        <text>D-glucose 6-phosphate + NADP(+) = 6-phospho-D-glucono-1,5-lactone + NADPH + H(+)</text>
        <dbReference type="Rhea" id="RHEA:15841"/>
        <dbReference type="ChEBI" id="CHEBI:15378"/>
        <dbReference type="ChEBI" id="CHEBI:57783"/>
        <dbReference type="ChEBI" id="CHEBI:57955"/>
        <dbReference type="ChEBI" id="CHEBI:58349"/>
        <dbReference type="ChEBI" id="CHEBI:61548"/>
        <dbReference type="EC" id="1.1.1.49"/>
    </reaction>
</comment>
<feature type="binding site" evidence="7">
    <location>
        <position position="351"/>
    </location>
    <ligand>
        <name>substrate</name>
    </ligand>
</feature>
<feature type="binding site" evidence="7">
    <location>
        <position position="207"/>
    </location>
    <ligand>
        <name>substrate</name>
    </ligand>
</feature>
<reference evidence="12 13" key="2">
    <citation type="submission" date="2017-09" db="EMBL/GenBank/DDBJ databases">
        <authorList>
            <person name="Lee N."/>
            <person name="Cho B.-K."/>
        </authorList>
    </citation>
    <scope>NUCLEOTIDE SEQUENCE [LARGE SCALE GENOMIC DNA]</scope>
    <source>
        <strain evidence="12 13">ATCC 27467</strain>
    </source>
</reference>
<dbReference type="RefSeq" id="WP_150516591.1">
    <property type="nucleotide sequence ID" value="NZ_BMVX01000001.1"/>
</dbReference>
<dbReference type="InterPro" id="IPR036291">
    <property type="entry name" value="NAD(P)-bd_dom_sf"/>
</dbReference>
<protein>
    <recommendedName>
        <fullName evidence="7">Glucose-6-phosphate 1-dehydrogenase</fullName>
        <shortName evidence="7">G6PD</shortName>
        <ecNumber evidence="7">1.1.1.49</ecNumber>
    </recommendedName>
</protein>
<feature type="binding site" evidence="7">
    <location>
        <position position="241"/>
    </location>
    <ligand>
        <name>substrate</name>
    </ligand>
</feature>
<dbReference type="Gene3D" id="3.30.360.10">
    <property type="entry name" value="Dihydrodipicolinate Reductase, domain 2"/>
    <property type="match status" value="1"/>
</dbReference>
<dbReference type="EMBL" id="BMVX01000001">
    <property type="protein sequence ID" value="GGZ47952.1"/>
    <property type="molecule type" value="Genomic_DNA"/>
</dbReference>
<keyword evidence="13" id="KW-1185">Reference proteome</keyword>
<dbReference type="EMBL" id="CP023701">
    <property type="protein sequence ID" value="QEU77494.1"/>
    <property type="molecule type" value="Genomic_DNA"/>
</dbReference>
<keyword evidence="4 7" id="KW-0521">NADP</keyword>
<dbReference type="InterPro" id="IPR022675">
    <property type="entry name" value="G6P_DH_C"/>
</dbReference>
<comment type="function">
    <text evidence="7">Catalyzes the oxidation of glucose 6-phosphate to 6-phosphogluconolactone.</text>
</comment>
<organism evidence="12 13">
    <name type="scientific">Streptomyces subrutilus</name>
    <dbReference type="NCBI Taxonomy" id="36818"/>
    <lineage>
        <taxon>Bacteria</taxon>
        <taxon>Bacillati</taxon>
        <taxon>Actinomycetota</taxon>
        <taxon>Actinomycetes</taxon>
        <taxon>Kitasatosporales</taxon>
        <taxon>Streptomycetaceae</taxon>
        <taxon>Streptomyces</taxon>
    </lineage>
</organism>
<dbReference type="GO" id="GO:0004345">
    <property type="term" value="F:glucose-6-phosphate dehydrogenase activity"/>
    <property type="evidence" value="ECO:0007669"/>
    <property type="project" value="UniProtKB-UniRule"/>
</dbReference>
<dbReference type="PANTHER" id="PTHR23429">
    <property type="entry name" value="GLUCOSE-6-PHOSPHATE 1-DEHYDROGENASE G6PD"/>
    <property type="match status" value="1"/>
</dbReference>
<keyword evidence="5 7" id="KW-0560">Oxidoreductase</keyword>
<dbReference type="InterPro" id="IPR019796">
    <property type="entry name" value="G6P_DH_AS"/>
</dbReference>
<reference evidence="11" key="1">
    <citation type="journal article" date="2014" name="Int. J. Syst. Evol. Microbiol.">
        <title>Complete genome sequence of Corynebacterium casei LMG S-19264T (=DSM 44701T), isolated from a smear-ripened cheese.</title>
        <authorList>
            <consortium name="US DOE Joint Genome Institute (JGI-PGF)"/>
            <person name="Walter F."/>
            <person name="Albersmeier A."/>
            <person name="Kalinowski J."/>
            <person name="Ruckert C."/>
        </authorList>
    </citation>
    <scope>NUCLEOTIDE SEQUENCE</scope>
    <source>
        <strain evidence="11">JCM 4834</strain>
    </source>
</reference>
<accession>A0A5P2UJ33</accession>
<evidence type="ECO:0000259" key="10">
    <source>
        <dbReference type="Pfam" id="PF02781"/>
    </source>
</evidence>
<sequence>MVQPAQSPEPDRSPGPARSSEPARPSDVPADHVVVLFGATGDLARRKLLPGLFHLARAGLMPRRYRIVGSAPAAEALTDQEFRTHAQQAVAEFGRSRPEGPAWEAFAAGLSFGAADTGAAEPLMAAVREAETALGGTPRRLFHLAVPPVAFTSVIDLLGATGLAADGKVIVEKPFGTDLASARALNAAIHAVFDEARVFRIDHFLGKEAVDNVLALRFANGLFEPLWNRDHISHVQIDVPEHIDIQGRARFFEGTGTFRDMVVTHLFQLLGFIAMEPPVALEAGPLRDEQVKVFHSMRALDPAHVVRGQYGGYRDEQGVDPASDTETFVALRVAIDNWRWSGVPFQLRTGKALAEGRHMVTLGLREPVLRMFPLETRAAAEGRSNELVIDFDDPGSITARFLVKEPGPSMRLADGDMLFNYRTAFSAQNFLEGYEHLLLEAMRGNQSLFTRSDGVERLWEVAAPLLDAPPAVRPYAPGSWGPDGIDGLVAPYRWHLPDRRDATP</sequence>
<reference evidence="11" key="3">
    <citation type="submission" date="2020-09" db="EMBL/GenBank/DDBJ databases">
        <authorList>
            <person name="Sun Q."/>
            <person name="Ohkuma M."/>
        </authorList>
    </citation>
    <scope>NUCLEOTIDE SEQUENCE</scope>
    <source>
        <strain evidence="11">JCM 4834</strain>
    </source>
</reference>
<dbReference type="PRINTS" id="PR00079">
    <property type="entry name" value="G6PDHDRGNASE"/>
</dbReference>
<dbReference type="InterPro" id="IPR022674">
    <property type="entry name" value="G6P_DH_NAD-bd"/>
</dbReference>
<evidence type="ECO:0000256" key="8">
    <source>
        <dbReference type="SAM" id="MobiDB-lite"/>
    </source>
</evidence>
<evidence type="ECO:0000256" key="6">
    <source>
        <dbReference type="ARBA" id="ARBA00023277"/>
    </source>
</evidence>
<dbReference type="GO" id="GO:0005829">
    <property type="term" value="C:cytosol"/>
    <property type="evidence" value="ECO:0007669"/>
    <property type="project" value="TreeGrafter"/>
</dbReference>
<dbReference type="Pfam" id="PF02781">
    <property type="entry name" value="G6PD_C"/>
    <property type="match status" value="1"/>
</dbReference>
<feature type="region of interest" description="Disordered" evidence="8">
    <location>
        <begin position="1"/>
        <end position="27"/>
    </location>
</feature>
<dbReference type="AlphaFoldDB" id="A0A5P2UJ33"/>
<evidence type="ECO:0000256" key="5">
    <source>
        <dbReference type="ARBA" id="ARBA00023002"/>
    </source>
</evidence>
<evidence type="ECO:0000313" key="13">
    <source>
        <dbReference type="Proteomes" id="UP000326831"/>
    </source>
</evidence>
<dbReference type="SUPFAM" id="SSF55347">
    <property type="entry name" value="Glyceraldehyde-3-phosphate dehydrogenase-like, C-terminal domain"/>
    <property type="match status" value="1"/>
</dbReference>
<feature type="binding site" evidence="7">
    <location>
        <position position="260"/>
    </location>
    <ligand>
        <name>substrate</name>
    </ligand>
</feature>
<dbReference type="GO" id="GO:0006006">
    <property type="term" value="P:glucose metabolic process"/>
    <property type="evidence" value="ECO:0007669"/>
    <property type="project" value="UniProtKB-KW"/>
</dbReference>
<dbReference type="HAMAP" id="MF_00966">
    <property type="entry name" value="G6PD"/>
    <property type="match status" value="1"/>
</dbReference>
<evidence type="ECO:0000256" key="2">
    <source>
        <dbReference type="ARBA" id="ARBA00009975"/>
    </source>
</evidence>
<evidence type="ECO:0000256" key="3">
    <source>
        <dbReference type="ARBA" id="ARBA00022526"/>
    </source>
</evidence>
<dbReference type="UniPathway" id="UPA00115">
    <property type="reaction ID" value="UER00408"/>
</dbReference>
<evidence type="ECO:0000256" key="1">
    <source>
        <dbReference type="ARBA" id="ARBA00004937"/>
    </source>
</evidence>
<evidence type="ECO:0000256" key="7">
    <source>
        <dbReference type="HAMAP-Rule" id="MF_00966"/>
    </source>
</evidence>
<gene>
    <name evidence="7 12" type="primary">zwf</name>
    <name evidence="12" type="ORF">CP968_03610</name>
    <name evidence="11" type="ORF">GCM10010371_04140</name>
</gene>
<evidence type="ECO:0000313" key="12">
    <source>
        <dbReference type="EMBL" id="QEU77494.1"/>
    </source>
</evidence>
<dbReference type="PANTHER" id="PTHR23429:SF0">
    <property type="entry name" value="GLUCOSE-6-PHOSPHATE 1-DEHYDROGENASE"/>
    <property type="match status" value="1"/>
</dbReference>
<feature type="binding site" evidence="7">
    <location>
        <begin position="38"/>
        <end position="45"/>
    </location>
    <ligand>
        <name>NADP(+)</name>
        <dbReference type="ChEBI" id="CHEBI:58349"/>
    </ligand>
</feature>
<feature type="active site" description="Proton acceptor" evidence="7">
    <location>
        <position position="265"/>
    </location>
</feature>
<dbReference type="PIRSF" id="PIRSF000110">
    <property type="entry name" value="G6PD"/>
    <property type="match status" value="1"/>
</dbReference>
<dbReference type="GO" id="GO:0009051">
    <property type="term" value="P:pentose-phosphate shunt, oxidative branch"/>
    <property type="evidence" value="ECO:0007669"/>
    <property type="project" value="TreeGrafter"/>
</dbReference>
<feature type="binding site" evidence="7">
    <location>
        <position position="74"/>
    </location>
    <ligand>
        <name>NADP(+)</name>
        <dbReference type="ChEBI" id="CHEBI:58349"/>
    </ligand>
</feature>
<feature type="binding site" evidence="7">
    <location>
        <position position="173"/>
    </location>
    <ligand>
        <name>NADP(+)</name>
        <dbReference type="ChEBI" id="CHEBI:58349"/>
    </ligand>
</feature>
<keyword evidence="6 7" id="KW-0119">Carbohydrate metabolism</keyword>
<feature type="domain" description="Glucose-6-phosphate dehydrogenase C-terminal" evidence="10">
    <location>
        <begin position="214"/>
        <end position="491"/>
    </location>
</feature>
<dbReference type="PROSITE" id="PS00069">
    <property type="entry name" value="G6P_DEHYDROGENASE"/>
    <property type="match status" value="1"/>
</dbReference>
<keyword evidence="3 7" id="KW-0313">Glucose metabolism</keyword>
<dbReference type="SUPFAM" id="SSF51735">
    <property type="entry name" value="NAD(P)-binding Rossmann-fold domains"/>
    <property type="match status" value="1"/>
</dbReference>
<evidence type="ECO:0000256" key="4">
    <source>
        <dbReference type="ARBA" id="ARBA00022857"/>
    </source>
</evidence>
<comment type="similarity">
    <text evidence="2 7">Belongs to the glucose-6-phosphate dehydrogenase family.</text>
</comment>
<comment type="caution">
    <text evidence="7">Lacks conserved residue(s) required for the propagation of feature annotation.</text>
</comment>
<dbReference type="Proteomes" id="UP000634660">
    <property type="component" value="Unassembled WGS sequence"/>
</dbReference>
<dbReference type="Gene3D" id="3.40.50.720">
    <property type="entry name" value="NAD(P)-binding Rossmann-like Domain"/>
    <property type="match status" value="1"/>
</dbReference>